<organism evidence="1 2">
    <name type="scientific">Brevibacillus ruminantium</name>
    <dbReference type="NCBI Taxonomy" id="2950604"/>
    <lineage>
        <taxon>Bacteria</taxon>
        <taxon>Bacillati</taxon>
        <taxon>Bacillota</taxon>
        <taxon>Bacilli</taxon>
        <taxon>Bacillales</taxon>
        <taxon>Paenibacillaceae</taxon>
        <taxon>Brevibacillus</taxon>
    </lineage>
</organism>
<accession>A0ABY4WN07</accession>
<dbReference type="InterPro" id="IPR018540">
    <property type="entry name" value="Spo0E-like"/>
</dbReference>
<protein>
    <submittedName>
        <fullName evidence="1">Spo0E family sporulation regulatory protein-aspartic acid phosphatase</fullName>
    </submittedName>
</protein>
<dbReference type="Proteomes" id="UP001056500">
    <property type="component" value="Chromosome"/>
</dbReference>
<name>A0ABY4WN07_9BACL</name>
<dbReference type="InterPro" id="IPR037208">
    <property type="entry name" value="Spo0E-like_sf"/>
</dbReference>
<reference evidence="1" key="1">
    <citation type="submission" date="2022-06" db="EMBL/GenBank/DDBJ databases">
        <title>Genome sequencing of Brevibacillus sp. BB3-R1.</title>
        <authorList>
            <person name="Heo J."/>
            <person name="Lee D."/>
            <person name="Won M."/>
            <person name="Han B.-H."/>
            <person name="Hong S.-B."/>
            <person name="Kwon S.-W."/>
        </authorList>
    </citation>
    <scope>NUCLEOTIDE SEQUENCE</scope>
    <source>
        <strain evidence="1">BB3-R1</strain>
    </source>
</reference>
<proteinExistence type="predicted"/>
<keyword evidence="2" id="KW-1185">Reference proteome</keyword>
<dbReference type="Gene3D" id="4.10.280.10">
    <property type="entry name" value="Helix-loop-helix DNA-binding domain"/>
    <property type="match status" value="1"/>
</dbReference>
<dbReference type="InterPro" id="IPR036638">
    <property type="entry name" value="HLH_DNA-bd_sf"/>
</dbReference>
<evidence type="ECO:0000313" key="1">
    <source>
        <dbReference type="EMBL" id="USG68448.1"/>
    </source>
</evidence>
<gene>
    <name evidence="1" type="ORF">NDK47_16440</name>
</gene>
<dbReference type="SUPFAM" id="SSF140500">
    <property type="entry name" value="BAS1536-like"/>
    <property type="match status" value="1"/>
</dbReference>
<evidence type="ECO:0000313" key="2">
    <source>
        <dbReference type="Proteomes" id="UP001056500"/>
    </source>
</evidence>
<dbReference type="EMBL" id="CP098755">
    <property type="protein sequence ID" value="USG68448.1"/>
    <property type="molecule type" value="Genomic_DNA"/>
</dbReference>
<dbReference type="Pfam" id="PF09388">
    <property type="entry name" value="SpoOE-like"/>
    <property type="match status" value="1"/>
</dbReference>
<sequence>MRRELANRVRETGSLTNEAVVDLSQTLDEYILTLQNMLNEHKNKCN</sequence>